<dbReference type="PANTHER" id="PTHR31301">
    <property type="entry name" value="LOB DOMAIN-CONTAINING PROTEIN 4-RELATED"/>
    <property type="match status" value="1"/>
</dbReference>
<evidence type="ECO:0000256" key="2">
    <source>
        <dbReference type="SAM" id="Coils"/>
    </source>
</evidence>
<dbReference type="OMA" id="NVHCLED"/>
<feature type="coiled-coil region" evidence="2">
    <location>
        <begin position="100"/>
        <end position="127"/>
    </location>
</feature>
<dbReference type="AlphaFoldDB" id="A0A834ZUT6"/>
<gene>
    <name evidence="4" type="ORF">HHK36_000050</name>
</gene>
<name>A0A834ZUT6_TETSI</name>
<dbReference type="OrthoDB" id="1137559at2759"/>
<keyword evidence="5" id="KW-1185">Reference proteome</keyword>
<dbReference type="Pfam" id="PF03195">
    <property type="entry name" value="LOB"/>
    <property type="match status" value="1"/>
</dbReference>
<evidence type="ECO:0000313" key="5">
    <source>
        <dbReference type="Proteomes" id="UP000655225"/>
    </source>
</evidence>
<proteinExistence type="inferred from homology"/>
<protein>
    <recommendedName>
        <fullName evidence="3">LOB domain-containing protein</fullName>
    </recommendedName>
</protein>
<comment type="caution">
    <text evidence="4">The sequence shown here is derived from an EMBL/GenBank/DDBJ whole genome shotgun (WGS) entry which is preliminary data.</text>
</comment>
<keyword evidence="2" id="KW-0175">Coiled coil</keyword>
<organism evidence="4 5">
    <name type="scientific">Tetracentron sinense</name>
    <name type="common">Spur-leaf</name>
    <dbReference type="NCBI Taxonomy" id="13715"/>
    <lineage>
        <taxon>Eukaryota</taxon>
        <taxon>Viridiplantae</taxon>
        <taxon>Streptophyta</taxon>
        <taxon>Embryophyta</taxon>
        <taxon>Tracheophyta</taxon>
        <taxon>Spermatophyta</taxon>
        <taxon>Magnoliopsida</taxon>
        <taxon>Trochodendrales</taxon>
        <taxon>Trochodendraceae</taxon>
        <taxon>Tetracentron</taxon>
    </lineage>
</organism>
<evidence type="ECO:0000313" key="4">
    <source>
        <dbReference type="EMBL" id="KAF8412095.1"/>
    </source>
</evidence>
<evidence type="ECO:0000259" key="3">
    <source>
        <dbReference type="PROSITE" id="PS50891"/>
    </source>
</evidence>
<dbReference type="Proteomes" id="UP000655225">
    <property type="component" value="Unassembled WGS sequence"/>
</dbReference>
<dbReference type="EMBL" id="JABCRI010000001">
    <property type="protein sequence ID" value="KAF8412095.1"/>
    <property type="molecule type" value="Genomic_DNA"/>
</dbReference>
<dbReference type="PROSITE" id="PS50891">
    <property type="entry name" value="LOB"/>
    <property type="match status" value="1"/>
</dbReference>
<sequence>MDMQKPAGSKINQPCAACRTLRRRCGRNCPLAPYFPMEEVGNFTCVHKVFGASNVIRLLQRVEETKREDAAKSIVYDASARLRDPVYGSAGAIFHFQKHIQELEVQLELSRAQVMELQEQRDQLLRILMDVHHLLPFPPPPH</sequence>
<dbReference type="InterPro" id="IPR004883">
    <property type="entry name" value="LOB"/>
</dbReference>
<reference evidence="4 5" key="1">
    <citation type="submission" date="2020-04" db="EMBL/GenBank/DDBJ databases">
        <title>Plant Genome Project.</title>
        <authorList>
            <person name="Zhang R.-G."/>
        </authorList>
    </citation>
    <scope>NUCLEOTIDE SEQUENCE [LARGE SCALE GENOMIC DNA]</scope>
    <source>
        <strain evidence="4">YNK0</strain>
        <tissue evidence="4">Leaf</tissue>
    </source>
</reference>
<accession>A0A834ZUT6</accession>
<comment type="similarity">
    <text evidence="1">Belongs to the LOB domain-containing protein family.</text>
</comment>
<feature type="domain" description="LOB" evidence="3">
    <location>
        <begin position="13"/>
        <end position="114"/>
    </location>
</feature>
<evidence type="ECO:0000256" key="1">
    <source>
        <dbReference type="ARBA" id="ARBA00005474"/>
    </source>
</evidence>
<dbReference type="PANTHER" id="PTHR31301:SF77">
    <property type="entry name" value="LOB DOMAIN-CONTAINING PROTEIN 1-LIKE"/>
    <property type="match status" value="1"/>
</dbReference>